<dbReference type="Pfam" id="PF04034">
    <property type="entry name" value="Ribo_biogen_C"/>
    <property type="match status" value="1"/>
</dbReference>
<dbReference type="NCBIfam" id="NF002621">
    <property type="entry name" value="PRK02287.1"/>
    <property type="match status" value="1"/>
</dbReference>
<evidence type="ECO:0000313" key="11">
    <source>
        <dbReference type="Proteomes" id="UP000800092"/>
    </source>
</evidence>
<dbReference type="PANTHER" id="PTHR20426">
    <property type="entry name" value="RIBOSOME BIOGENESIS PROTEIN TSR3 HOMOLOG"/>
    <property type="match status" value="1"/>
</dbReference>
<feature type="binding site" evidence="6">
    <location>
        <position position="129"/>
    </location>
    <ligand>
        <name>S-adenosyl-L-methionine</name>
        <dbReference type="ChEBI" id="CHEBI:59789"/>
    </ligand>
</feature>
<feature type="domain" description="16S/18S rRNA aminocarboxypropyltransferase Tsr3 C-terminal" evidence="8">
    <location>
        <begin position="80"/>
        <end position="206"/>
    </location>
</feature>
<feature type="binding site" evidence="6">
    <location>
        <position position="106"/>
    </location>
    <ligand>
        <name>S-adenosyl-L-methionine</name>
        <dbReference type="ChEBI" id="CHEBI:59789"/>
    </ligand>
</feature>
<organism evidence="10 11">
    <name type="scientific">Viridothelium virens</name>
    <name type="common">Speckled blister lichen</name>
    <name type="synonym">Trypethelium virens</name>
    <dbReference type="NCBI Taxonomy" id="1048519"/>
    <lineage>
        <taxon>Eukaryota</taxon>
        <taxon>Fungi</taxon>
        <taxon>Dikarya</taxon>
        <taxon>Ascomycota</taxon>
        <taxon>Pezizomycotina</taxon>
        <taxon>Dothideomycetes</taxon>
        <taxon>Dothideomycetes incertae sedis</taxon>
        <taxon>Trypetheliales</taxon>
        <taxon>Trypetheliaceae</taxon>
        <taxon>Viridothelium</taxon>
    </lineage>
</organism>
<evidence type="ECO:0000256" key="7">
    <source>
        <dbReference type="SAM" id="MobiDB-lite"/>
    </source>
</evidence>
<evidence type="ECO:0000259" key="9">
    <source>
        <dbReference type="Pfam" id="PF04068"/>
    </source>
</evidence>
<dbReference type="AlphaFoldDB" id="A0A6A6H7G3"/>
<dbReference type="GO" id="GO:0030490">
    <property type="term" value="P:maturation of SSU-rRNA"/>
    <property type="evidence" value="ECO:0007669"/>
    <property type="project" value="TreeGrafter"/>
</dbReference>
<dbReference type="InterPro" id="IPR007209">
    <property type="entry name" value="RNaseL-inhib-like_metal-bd_dom"/>
</dbReference>
<evidence type="ECO:0000313" key="10">
    <source>
        <dbReference type="EMBL" id="KAF2233751.1"/>
    </source>
</evidence>
<sequence>MVRHKKDRLSKGGRQFQTASQAQRLDQGEALDDGEPRSRPQYKAACWDLGHCDMKRCSGKRLMRLGMMRELHVGQKFAGVVISPKAKTVLSLADKELLEKFGAAVVECSWKRVDEVPFSRIGGKCERLLPYLVAANPTNYGRPWRLNCVEALAACFYICGHRTWAEDILSTFSYGDAFLEINSSLFKLYAACSNEEEIKKAEETWLAKIEREYSESRADRSATTEGEAWSRGNHNRRKSHGSGTEEEGDGDSHSSGEGSNPSEEDRHPLDLPEESDDEEEMAELRRKVLQSKPFTNPNHTEQKPPPPRLARTEPAPNKVSEPVDSDAESGSDVGQDDEFDNIMIATPVTDRTGIAAKQRLKTQDNVSASFSRAIVNAPSRWPS</sequence>
<proteinExistence type="inferred from homology"/>
<keyword evidence="11" id="KW-1185">Reference proteome</keyword>
<dbReference type="Pfam" id="PF04068">
    <property type="entry name" value="Fer4_RLI"/>
    <property type="match status" value="1"/>
</dbReference>
<accession>A0A6A6H7G3</accession>
<dbReference type="GO" id="GO:0005737">
    <property type="term" value="C:cytoplasm"/>
    <property type="evidence" value="ECO:0007669"/>
    <property type="project" value="UniProtKB-SubCell"/>
</dbReference>
<evidence type="ECO:0000256" key="2">
    <source>
        <dbReference type="ARBA" id="ARBA00022517"/>
    </source>
</evidence>
<comment type="subcellular location">
    <subcellularLocation>
        <location evidence="6">Cytoplasm</location>
    </subcellularLocation>
    <subcellularLocation>
        <location evidence="6">Nucleus</location>
    </subcellularLocation>
</comment>
<feature type="domain" description="RNase L inhibitor RLI-like possible metal-binding" evidence="9">
    <location>
        <begin position="43"/>
        <end position="76"/>
    </location>
</feature>
<keyword evidence="5 6" id="KW-0949">S-adenosyl-L-methionine</keyword>
<keyword evidence="4 6" id="KW-0808">Transferase</keyword>
<evidence type="ECO:0000256" key="6">
    <source>
        <dbReference type="HAMAP-Rule" id="MF_03146"/>
    </source>
</evidence>
<feature type="region of interest" description="Disordered" evidence="7">
    <location>
        <begin position="1"/>
        <end position="38"/>
    </location>
</feature>
<evidence type="ECO:0000259" key="8">
    <source>
        <dbReference type="Pfam" id="PF04034"/>
    </source>
</evidence>
<comment type="function">
    <text evidence="6">Aminocarboxypropyltransferase that catalyzes the aminocarboxypropyl transfer on pseudouridine at position 1191 (Psi1191) in 18S rRNA. It constitutes the last step in biosynthesis of the hypermodified N1-methyl-N3-(3-amino-3-carboxypropyl) pseudouridine (m1acp3-Psi) conserved in eukaryotic 18S rRNA.</text>
</comment>
<keyword evidence="1 6" id="KW-0963">Cytoplasm</keyword>
<keyword evidence="3 6" id="KW-0698">rRNA processing</keyword>
<dbReference type="GO" id="GO:1904047">
    <property type="term" value="F:S-adenosyl-L-methionine binding"/>
    <property type="evidence" value="ECO:0007669"/>
    <property type="project" value="UniProtKB-UniRule"/>
</dbReference>
<dbReference type="EC" id="2.5.1.157" evidence="6"/>
<protein>
    <recommendedName>
        <fullName evidence="6">18S rRNA aminocarboxypropyltransferase</fullName>
        <ecNumber evidence="6">2.5.1.157</ecNumber>
    </recommendedName>
</protein>
<feature type="binding site" evidence="6">
    <location>
        <position position="58"/>
    </location>
    <ligand>
        <name>S-adenosyl-L-methionine</name>
        <dbReference type="ChEBI" id="CHEBI:59789"/>
    </ligand>
</feature>
<feature type="compositionally biased region" description="Acidic residues" evidence="7">
    <location>
        <begin position="271"/>
        <end position="281"/>
    </location>
</feature>
<dbReference type="InterPro" id="IPR022968">
    <property type="entry name" value="Tsr3-like"/>
</dbReference>
<comment type="catalytic activity">
    <reaction evidence="6">
        <text>an N(1)-methylpseudouridine in rRNA + S-adenosyl-L-methionine = N(1)-methyl-N(3)-[(3S)-3-amino-3-carboxypropyl]pseudouridine in rRNA + S-methyl-5'-thioadenosine + H(+)</text>
        <dbReference type="Rhea" id="RHEA:63296"/>
        <dbReference type="Rhea" id="RHEA-COMP:11634"/>
        <dbReference type="Rhea" id="RHEA-COMP:16310"/>
        <dbReference type="ChEBI" id="CHEBI:15378"/>
        <dbReference type="ChEBI" id="CHEBI:17509"/>
        <dbReference type="ChEBI" id="CHEBI:59789"/>
        <dbReference type="ChEBI" id="CHEBI:74890"/>
        <dbReference type="ChEBI" id="CHEBI:146234"/>
        <dbReference type="EC" id="2.5.1.157"/>
    </reaction>
</comment>
<feature type="region of interest" description="Disordered" evidence="7">
    <location>
        <begin position="362"/>
        <end position="383"/>
    </location>
</feature>
<keyword evidence="6" id="KW-0539">Nucleus</keyword>
<feature type="compositionally biased region" description="Acidic residues" evidence="7">
    <location>
        <begin position="323"/>
        <end position="340"/>
    </location>
</feature>
<evidence type="ECO:0000256" key="1">
    <source>
        <dbReference type="ARBA" id="ARBA00022490"/>
    </source>
</evidence>
<evidence type="ECO:0000256" key="5">
    <source>
        <dbReference type="ARBA" id="ARBA00022691"/>
    </source>
</evidence>
<dbReference type="Proteomes" id="UP000800092">
    <property type="component" value="Unassembled WGS sequence"/>
</dbReference>
<reference evidence="10" key="1">
    <citation type="journal article" date="2020" name="Stud. Mycol.">
        <title>101 Dothideomycetes genomes: a test case for predicting lifestyles and emergence of pathogens.</title>
        <authorList>
            <person name="Haridas S."/>
            <person name="Albert R."/>
            <person name="Binder M."/>
            <person name="Bloem J."/>
            <person name="Labutti K."/>
            <person name="Salamov A."/>
            <person name="Andreopoulos B."/>
            <person name="Baker S."/>
            <person name="Barry K."/>
            <person name="Bills G."/>
            <person name="Bluhm B."/>
            <person name="Cannon C."/>
            <person name="Castanera R."/>
            <person name="Culley D."/>
            <person name="Daum C."/>
            <person name="Ezra D."/>
            <person name="Gonzalez J."/>
            <person name="Henrissat B."/>
            <person name="Kuo A."/>
            <person name="Liang C."/>
            <person name="Lipzen A."/>
            <person name="Lutzoni F."/>
            <person name="Magnuson J."/>
            <person name="Mondo S."/>
            <person name="Nolan M."/>
            <person name="Ohm R."/>
            <person name="Pangilinan J."/>
            <person name="Park H.-J."/>
            <person name="Ramirez L."/>
            <person name="Alfaro M."/>
            <person name="Sun H."/>
            <person name="Tritt A."/>
            <person name="Yoshinaga Y."/>
            <person name="Zwiers L.-H."/>
            <person name="Turgeon B."/>
            <person name="Goodwin S."/>
            <person name="Spatafora J."/>
            <person name="Crous P."/>
            <person name="Grigoriev I."/>
        </authorList>
    </citation>
    <scope>NUCLEOTIDE SEQUENCE</scope>
    <source>
        <strain evidence="10">Tuck. ex Michener</strain>
    </source>
</reference>
<evidence type="ECO:0000256" key="3">
    <source>
        <dbReference type="ARBA" id="ARBA00022552"/>
    </source>
</evidence>
<dbReference type="GO" id="GO:0005634">
    <property type="term" value="C:nucleus"/>
    <property type="evidence" value="ECO:0007669"/>
    <property type="project" value="UniProtKB-SubCell"/>
</dbReference>
<dbReference type="InterPro" id="IPR007177">
    <property type="entry name" value="Tsr3_C"/>
</dbReference>
<feature type="region of interest" description="Disordered" evidence="7">
    <location>
        <begin position="213"/>
        <end position="341"/>
    </location>
</feature>
<comment type="similarity">
    <text evidence="6">Belongs to the TDD superfamily. TSR3 family.</text>
</comment>
<feature type="compositionally biased region" description="Polar residues" evidence="7">
    <location>
        <begin position="15"/>
        <end position="24"/>
    </location>
</feature>
<feature type="binding site" evidence="6">
    <location>
        <position position="144"/>
    </location>
    <ligand>
        <name>S-adenosyl-L-methionine</name>
        <dbReference type="ChEBI" id="CHEBI:59789"/>
    </ligand>
</feature>
<keyword evidence="2 6" id="KW-0690">Ribosome biogenesis</keyword>
<dbReference type="EMBL" id="ML991804">
    <property type="protein sequence ID" value="KAF2233751.1"/>
    <property type="molecule type" value="Genomic_DNA"/>
</dbReference>
<comment type="catalytic activity">
    <reaction evidence="6">
        <text>N(1)-methylpseudouridine(1191) in yeast 18S rRNA + S-adenosyl-L-methionine = N(1)-methyl-N(3)-[(3S)-3-amino-3-carboxypropyl]pseudouridine(1191) in yeast 18S rRNA + S-methyl-5'-thioadenosine + H(+)</text>
        <dbReference type="Rhea" id="RHEA:63300"/>
        <dbReference type="Rhea" id="RHEA-COMP:13852"/>
        <dbReference type="Rhea" id="RHEA-COMP:16309"/>
        <dbReference type="ChEBI" id="CHEBI:15378"/>
        <dbReference type="ChEBI" id="CHEBI:17509"/>
        <dbReference type="ChEBI" id="CHEBI:59789"/>
        <dbReference type="ChEBI" id="CHEBI:74890"/>
        <dbReference type="ChEBI" id="CHEBI:146234"/>
    </reaction>
</comment>
<dbReference type="GO" id="GO:0106388">
    <property type="term" value="F:rRNA small subunit aminocarboxypropyltransferase activity"/>
    <property type="evidence" value="ECO:0007669"/>
    <property type="project" value="UniProtKB-EC"/>
</dbReference>
<evidence type="ECO:0000256" key="4">
    <source>
        <dbReference type="ARBA" id="ARBA00022679"/>
    </source>
</evidence>
<dbReference type="GO" id="GO:0000455">
    <property type="term" value="P:enzyme-directed rRNA pseudouridine synthesis"/>
    <property type="evidence" value="ECO:0007669"/>
    <property type="project" value="UniProtKB-UniRule"/>
</dbReference>
<name>A0A6A6H7G3_VIRVR</name>
<dbReference type="OrthoDB" id="10262062at2759"/>
<dbReference type="PANTHER" id="PTHR20426:SF0">
    <property type="entry name" value="18S RRNA AMINOCARBOXYPROPYLTRANSFERASE"/>
    <property type="match status" value="1"/>
</dbReference>
<feature type="compositionally biased region" description="Basic and acidic residues" evidence="7">
    <location>
        <begin position="213"/>
        <end position="222"/>
    </location>
</feature>
<dbReference type="HAMAP" id="MF_01116">
    <property type="entry name" value="TSR3"/>
    <property type="match status" value="1"/>
</dbReference>
<gene>
    <name evidence="6" type="primary">TSR3</name>
    <name evidence="10" type="ORF">EV356DRAFT_567775</name>
</gene>